<evidence type="ECO:0000313" key="3">
    <source>
        <dbReference type="Proteomes" id="UP001211894"/>
    </source>
</evidence>
<evidence type="ECO:0000259" key="1">
    <source>
        <dbReference type="Pfam" id="PF16291"/>
    </source>
</evidence>
<accession>A0ABT4X239</accession>
<organism evidence="2 3">
    <name type="scientific">Bacillus changyiensis</name>
    <dbReference type="NCBI Taxonomy" id="3004103"/>
    <lineage>
        <taxon>Bacteria</taxon>
        <taxon>Bacillati</taxon>
        <taxon>Bacillota</taxon>
        <taxon>Bacilli</taxon>
        <taxon>Bacillales</taxon>
        <taxon>Bacillaceae</taxon>
        <taxon>Bacillus</taxon>
    </lineage>
</organism>
<dbReference type="Pfam" id="PF16291">
    <property type="entry name" value="DUF4937"/>
    <property type="match status" value="1"/>
</dbReference>
<gene>
    <name evidence="2" type="ORF">PJ311_07020</name>
</gene>
<dbReference type="EMBL" id="JAQKAB010000004">
    <property type="protein sequence ID" value="MDA7026368.1"/>
    <property type="molecule type" value="Genomic_DNA"/>
</dbReference>
<proteinExistence type="predicted"/>
<name>A0ABT4X239_9BACI</name>
<dbReference type="InterPro" id="IPR011008">
    <property type="entry name" value="Dimeric_a/b-barrel"/>
</dbReference>
<sequence>MIMKRITCKVKEQQKENFYEHQKQWKSLRTVKGFLGQIGGWSTKERLTACIYAFWESLDDYQTFMEDHHDQIFVNSGQENTYESINVCLYRQLFMIAGEVVDFVHTSQYIRVASAEVKEDRINHFVDMQKTVWNAGMQKTEGMLVGMFANSQKQKNEFLVLSGWESEAHHQNYVEQTLPELLKIAKPQHDVHVLTGEQFKVEEAWRVSPSIKQL</sequence>
<dbReference type="Gene3D" id="3.30.70.100">
    <property type="match status" value="1"/>
</dbReference>
<feature type="domain" description="DUF4937" evidence="1">
    <location>
        <begin position="2"/>
        <end position="90"/>
    </location>
</feature>
<comment type="caution">
    <text evidence="2">The sequence shown here is derived from an EMBL/GenBank/DDBJ whole genome shotgun (WGS) entry which is preliminary data.</text>
</comment>
<keyword evidence="3" id="KW-1185">Reference proteome</keyword>
<protein>
    <submittedName>
        <fullName evidence="2">YdbC family protein</fullName>
    </submittedName>
</protein>
<dbReference type="SUPFAM" id="SSF54909">
    <property type="entry name" value="Dimeric alpha+beta barrel"/>
    <property type="match status" value="2"/>
</dbReference>
<evidence type="ECO:0000313" key="2">
    <source>
        <dbReference type="EMBL" id="MDA7026368.1"/>
    </source>
</evidence>
<dbReference type="InterPro" id="IPR032555">
    <property type="entry name" value="DUF4937"/>
</dbReference>
<reference evidence="2 3" key="1">
    <citation type="submission" date="2023-01" db="EMBL/GenBank/DDBJ databases">
        <title>Bacillus changyiensis sp. nov., isolated from a coastal deposit.</title>
        <authorList>
            <person name="Xiao G."/>
            <person name="Lai Q."/>
            <person name="Hu Z."/>
            <person name="Shao Z."/>
        </authorList>
    </citation>
    <scope>NUCLEOTIDE SEQUENCE [LARGE SCALE GENOMIC DNA]</scope>
    <source>
        <strain evidence="2 3">CLL-7-23</strain>
    </source>
</reference>
<dbReference type="RefSeq" id="WP_271340227.1">
    <property type="nucleotide sequence ID" value="NZ_JAQKAB010000004.1"/>
</dbReference>
<dbReference type="Proteomes" id="UP001211894">
    <property type="component" value="Unassembled WGS sequence"/>
</dbReference>